<comment type="caution">
    <text evidence="5">The sequence shown here is derived from an EMBL/GenBank/DDBJ whole genome shotgun (WGS) entry which is preliminary data.</text>
</comment>
<dbReference type="EMBL" id="CAJOAY010004498">
    <property type="protein sequence ID" value="CAF4072216.1"/>
    <property type="molecule type" value="Genomic_DNA"/>
</dbReference>
<evidence type="ECO:0000313" key="5">
    <source>
        <dbReference type="EMBL" id="CAF1450955.1"/>
    </source>
</evidence>
<dbReference type="GO" id="GO:0005737">
    <property type="term" value="C:cytoplasm"/>
    <property type="evidence" value="ECO:0007669"/>
    <property type="project" value="TreeGrafter"/>
</dbReference>
<dbReference type="Proteomes" id="UP000663845">
    <property type="component" value="Unassembled WGS sequence"/>
</dbReference>
<evidence type="ECO:0000256" key="1">
    <source>
        <dbReference type="PROSITE-ProRule" id="PRU00285"/>
    </source>
</evidence>
<dbReference type="PANTHER" id="PTHR45640:SF26">
    <property type="entry name" value="RE23625P"/>
    <property type="match status" value="1"/>
</dbReference>
<sequence length="196" mass="23240">MTFFRNIDPLIYVTCSNRSFFDTWNDWNTLLQEIMVALFNLFRWFNIFSKRANTNRMASYVTPIEYPEAERWRQQAPNGNQSLAQFYQYHDRIVGYPGFFIGSDFQLRIVDKGNNQKQLETFVEMKNFRPEEIKVSVENNELIVQGEHRHEDANRSEPSYFFKSIILPLGTQTDHLQYHLTDDGQLKIEAPFVGHI</sequence>
<name>A0A815PMZ6_9BILA</name>
<evidence type="ECO:0000313" key="8">
    <source>
        <dbReference type="Proteomes" id="UP000663891"/>
    </source>
</evidence>
<dbReference type="InterPro" id="IPR002068">
    <property type="entry name" value="A-crystallin/Hsp20_dom"/>
</dbReference>
<evidence type="ECO:0000256" key="2">
    <source>
        <dbReference type="RuleBase" id="RU003616"/>
    </source>
</evidence>
<evidence type="ECO:0000313" key="6">
    <source>
        <dbReference type="EMBL" id="CAF3989677.1"/>
    </source>
</evidence>
<dbReference type="CDD" id="cd06526">
    <property type="entry name" value="metazoan_ACD"/>
    <property type="match status" value="1"/>
</dbReference>
<dbReference type="EMBL" id="CAJNON010001309">
    <property type="protein sequence ID" value="CAF1450955.1"/>
    <property type="molecule type" value="Genomic_DNA"/>
</dbReference>
<dbReference type="InterPro" id="IPR001436">
    <property type="entry name" value="Alpha-crystallin/sHSP_animal"/>
</dbReference>
<evidence type="ECO:0000259" key="3">
    <source>
        <dbReference type="PROSITE" id="PS01031"/>
    </source>
</evidence>
<protein>
    <recommendedName>
        <fullName evidence="3">SHSP domain-containing protein</fullName>
    </recommendedName>
</protein>
<dbReference type="Pfam" id="PF00011">
    <property type="entry name" value="HSP20"/>
    <property type="match status" value="1"/>
</dbReference>
<feature type="domain" description="SHSP" evidence="3">
    <location>
        <begin position="100"/>
        <end position="196"/>
    </location>
</feature>
<proteinExistence type="inferred from homology"/>
<dbReference type="PANTHER" id="PTHR45640">
    <property type="entry name" value="HEAT SHOCK PROTEIN HSP-12.2-RELATED"/>
    <property type="match status" value="1"/>
</dbReference>
<dbReference type="Proteomes" id="UP000663881">
    <property type="component" value="Unassembled WGS sequence"/>
</dbReference>
<dbReference type="EMBL" id="CAJOAZ010003169">
    <property type="protein sequence ID" value="CAF3989677.1"/>
    <property type="molecule type" value="Genomic_DNA"/>
</dbReference>
<dbReference type="InterPro" id="IPR008978">
    <property type="entry name" value="HSP20-like_chaperone"/>
</dbReference>
<comment type="similarity">
    <text evidence="1 2">Belongs to the small heat shock protein (HSP20) family.</text>
</comment>
<dbReference type="GO" id="GO:0042026">
    <property type="term" value="P:protein refolding"/>
    <property type="evidence" value="ECO:0007669"/>
    <property type="project" value="TreeGrafter"/>
</dbReference>
<dbReference type="GO" id="GO:0009408">
    <property type="term" value="P:response to heat"/>
    <property type="evidence" value="ECO:0007669"/>
    <property type="project" value="TreeGrafter"/>
</dbReference>
<dbReference type="AlphaFoldDB" id="A0A815PMZ6"/>
<organism evidence="5 8">
    <name type="scientific">Adineta steineri</name>
    <dbReference type="NCBI Taxonomy" id="433720"/>
    <lineage>
        <taxon>Eukaryota</taxon>
        <taxon>Metazoa</taxon>
        <taxon>Spiralia</taxon>
        <taxon>Gnathifera</taxon>
        <taxon>Rotifera</taxon>
        <taxon>Eurotatoria</taxon>
        <taxon>Bdelloidea</taxon>
        <taxon>Adinetida</taxon>
        <taxon>Adinetidae</taxon>
        <taxon>Adineta</taxon>
    </lineage>
</organism>
<dbReference type="GO" id="GO:0051082">
    <property type="term" value="F:unfolded protein binding"/>
    <property type="evidence" value="ECO:0007669"/>
    <property type="project" value="TreeGrafter"/>
</dbReference>
<dbReference type="EMBL" id="CAJNOG010000626">
    <property type="protein sequence ID" value="CAF1319558.1"/>
    <property type="molecule type" value="Genomic_DNA"/>
</dbReference>
<evidence type="ECO:0000313" key="7">
    <source>
        <dbReference type="EMBL" id="CAF4072216.1"/>
    </source>
</evidence>
<dbReference type="Proteomes" id="UP000663844">
    <property type="component" value="Unassembled WGS sequence"/>
</dbReference>
<reference evidence="5" key="1">
    <citation type="submission" date="2021-02" db="EMBL/GenBank/DDBJ databases">
        <authorList>
            <person name="Nowell W R."/>
        </authorList>
    </citation>
    <scope>NUCLEOTIDE SEQUENCE</scope>
</reference>
<dbReference type="GO" id="GO:0005634">
    <property type="term" value="C:nucleus"/>
    <property type="evidence" value="ECO:0007669"/>
    <property type="project" value="TreeGrafter"/>
</dbReference>
<dbReference type="Gene3D" id="2.60.40.790">
    <property type="match status" value="1"/>
</dbReference>
<accession>A0A815PMZ6</accession>
<dbReference type="PROSITE" id="PS01031">
    <property type="entry name" value="SHSP"/>
    <property type="match status" value="1"/>
</dbReference>
<dbReference type="Proteomes" id="UP000663891">
    <property type="component" value="Unassembled WGS sequence"/>
</dbReference>
<evidence type="ECO:0000313" key="4">
    <source>
        <dbReference type="EMBL" id="CAF1319558.1"/>
    </source>
</evidence>
<dbReference type="OrthoDB" id="1431247at2759"/>
<dbReference type="SUPFAM" id="SSF49764">
    <property type="entry name" value="HSP20-like chaperones"/>
    <property type="match status" value="1"/>
</dbReference>
<gene>
    <name evidence="4" type="ORF">JYZ213_LOCUS33322</name>
    <name evidence="7" type="ORF">OKA104_LOCUS34045</name>
    <name evidence="6" type="ORF">OXD698_LOCUS28871</name>
    <name evidence="5" type="ORF">VCS650_LOCUS39468</name>
</gene>